<dbReference type="PATRIC" id="fig|1430899.3.peg.2187"/>
<dbReference type="CDD" id="cd00038">
    <property type="entry name" value="CAP_ED"/>
    <property type="match status" value="1"/>
</dbReference>
<dbReference type="PROSITE" id="PS50042">
    <property type="entry name" value="CNMP_BINDING_3"/>
    <property type="match status" value="1"/>
</dbReference>
<evidence type="ECO:0000256" key="2">
    <source>
        <dbReference type="ARBA" id="ARBA00023125"/>
    </source>
</evidence>
<feature type="domain" description="HTH crp-type" evidence="6">
    <location>
        <begin position="143"/>
        <end position="217"/>
    </location>
</feature>
<evidence type="ECO:0000259" key="5">
    <source>
        <dbReference type="PROSITE" id="PS50042"/>
    </source>
</evidence>
<keyword evidence="4" id="KW-0804">Transcription</keyword>
<proteinExistence type="predicted"/>
<evidence type="ECO:0000256" key="3">
    <source>
        <dbReference type="ARBA" id="ARBA00023159"/>
    </source>
</evidence>
<keyword evidence="3" id="KW-0010">Activator</keyword>
<dbReference type="OrthoDB" id="2363534at2"/>
<evidence type="ECO:0000313" key="7">
    <source>
        <dbReference type="EMBL" id="KMT58312.1"/>
    </source>
</evidence>
<evidence type="ECO:0000256" key="4">
    <source>
        <dbReference type="ARBA" id="ARBA00023163"/>
    </source>
</evidence>
<dbReference type="Pfam" id="PF00027">
    <property type="entry name" value="cNMP_binding"/>
    <property type="match status" value="1"/>
</dbReference>
<keyword evidence="1" id="KW-0805">Transcription regulation</keyword>
<dbReference type="SUPFAM" id="SSF46785">
    <property type="entry name" value="Winged helix' DNA-binding domain"/>
    <property type="match status" value="1"/>
</dbReference>
<dbReference type="InterPro" id="IPR014710">
    <property type="entry name" value="RmlC-like_jellyroll"/>
</dbReference>
<reference evidence="7 8" key="1">
    <citation type="journal article" date="2015" name="Genome Biol. Evol.">
        <title>Comparative Genomics of Listeria Sensu Lato: Genus-Wide Differences in Evolutionary Dynamics and the Progressive Gain of Complex, Potentially Pathogenicity-Related Traits through Lateral Gene Transfer.</title>
        <authorList>
            <person name="Chiara M."/>
            <person name="Caruso M."/>
            <person name="D'Erchia A.M."/>
            <person name="Manzari C."/>
            <person name="Fraccalvieri R."/>
            <person name="Goffredo E."/>
            <person name="Latorre L."/>
            <person name="Miccolupo A."/>
            <person name="Padalino I."/>
            <person name="Santagada G."/>
            <person name="Chiocco D."/>
            <person name="Pesole G."/>
            <person name="Horner D.S."/>
            <person name="Parisi A."/>
        </authorList>
    </citation>
    <scope>NUCLEOTIDE SEQUENCE [LARGE SCALE GENOMIC DNA]</scope>
    <source>
        <strain evidence="7 8">1991</strain>
    </source>
</reference>
<accession>A0A0J8G6U2</accession>
<dbReference type="InterPro" id="IPR012318">
    <property type="entry name" value="HTH_CRP"/>
</dbReference>
<dbReference type="EMBL" id="AZHO01000030">
    <property type="protein sequence ID" value="KMT58312.1"/>
    <property type="molecule type" value="Genomic_DNA"/>
</dbReference>
<organism evidence="7 8">
    <name type="scientific">Listeria fleischmannii 1991</name>
    <dbReference type="NCBI Taxonomy" id="1430899"/>
    <lineage>
        <taxon>Bacteria</taxon>
        <taxon>Bacillati</taxon>
        <taxon>Bacillota</taxon>
        <taxon>Bacilli</taxon>
        <taxon>Bacillales</taxon>
        <taxon>Listeriaceae</taxon>
        <taxon>Listeria</taxon>
    </lineage>
</organism>
<keyword evidence="2" id="KW-0238">DNA-binding</keyword>
<dbReference type="InterPro" id="IPR036390">
    <property type="entry name" value="WH_DNA-bd_sf"/>
</dbReference>
<dbReference type="InterPro" id="IPR018490">
    <property type="entry name" value="cNMP-bd_dom_sf"/>
</dbReference>
<evidence type="ECO:0000313" key="8">
    <source>
        <dbReference type="Proteomes" id="UP000052258"/>
    </source>
</evidence>
<dbReference type="InterPro" id="IPR000595">
    <property type="entry name" value="cNMP-bd_dom"/>
</dbReference>
<sequence length="229" mass="26121">MVLGKGTEEAQELSLSEVLYETNATKLPYSRLRIKRGENILLEGENHPYFYIIVDGVATMSKNTCKENSILSFLGKGEGIGFLHIENEAVSPVTYTAISEITVHRFPRDYARRRFASHTSFSIFTQMNRIVWPILTRESEAHLPSDQKVLAGLIHIGDQFGRLEEDGSCLIPYFFTQKILGSYLNLARAYVATNLRKLEDEGILTLSPKPWRINNFHTHKTNLQQLFNN</sequence>
<keyword evidence="8" id="KW-1185">Reference proteome</keyword>
<dbReference type="Proteomes" id="UP000052258">
    <property type="component" value="Unassembled WGS sequence"/>
</dbReference>
<dbReference type="PROSITE" id="PS51063">
    <property type="entry name" value="HTH_CRP_2"/>
    <property type="match status" value="1"/>
</dbReference>
<protein>
    <submittedName>
        <fullName evidence="7">Putative CRP/FNR family transcriptional regulator</fullName>
    </submittedName>
</protein>
<dbReference type="SUPFAM" id="SSF51206">
    <property type="entry name" value="cAMP-binding domain-like"/>
    <property type="match status" value="1"/>
</dbReference>
<dbReference type="RefSeq" id="WP_007475364.1">
    <property type="nucleotide sequence ID" value="NZ_KQ130619.1"/>
</dbReference>
<evidence type="ECO:0000256" key="1">
    <source>
        <dbReference type="ARBA" id="ARBA00023015"/>
    </source>
</evidence>
<comment type="caution">
    <text evidence="7">The sequence shown here is derived from an EMBL/GenBank/DDBJ whole genome shotgun (WGS) entry which is preliminary data.</text>
</comment>
<gene>
    <name evidence="7" type="ORF">X560_2138</name>
</gene>
<dbReference type="Gene3D" id="2.60.120.10">
    <property type="entry name" value="Jelly Rolls"/>
    <property type="match status" value="1"/>
</dbReference>
<feature type="domain" description="Cyclic nucleotide-binding" evidence="5">
    <location>
        <begin position="3"/>
        <end position="113"/>
    </location>
</feature>
<evidence type="ECO:0000259" key="6">
    <source>
        <dbReference type="PROSITE" id="PS51063"/>
    </source>
</evidence>
<dbReference type="GO" id="GO:0006355">
    <property type="term" value="P:regulation of DNA-templated transcription"/>
    <property type="evidence" value="ECO:0007669"/>
    <property type="project" value="InterPro"/>
</dbReference>
<dbReference type="AlphaFoldDB" id="A0A0J8G6U2"/>
<dbReference type="GO" id="GO:0003677">
    <property type="term" value="F:DNA binding"/>
    <property type="evidence" value="ECO:0007669"/>
    <property type="project" value="UniProtKB-KW"/>
</dbReference>
<name>A0A0J8G6U2_9LIST</name>